<keyword evidence="4 7" id="KW-0067">ATP-binding</keyword>
<dbReference type="EMBL" id="FOAZ01000009">
    <property type="protein sequence ID" value="SEL46979.1"/>
    <property type="molecule type" value="Genomic_DNA"/>
</dbReference>
<dbReference type="Proteomes" id="UP000183015">
    <property type="component" value="Unassembled WGS sequence"/>
</dbReference>
<reference evidence="8" key="1">
    <citation type="submission" date="2016-10" db="EMBL/GenBank/DDBJ databases">
        <authorList>
            <person name="Varghese N."/>
        </authorList>
    </citation>
    <scope>NUCLEOTIDE SEQUENCE [LARGE SCALE GENOMIC DNA]</scope>
    <source>
        <strain evidence="8">DSM 45096 / BCRC 16803 / CGMCC 4.1857 / CIP 109030 / JCM 12277 / KCTC 19219 / NBRC 100920 / 33214</strain>
    </source>
</reference>
<dbReference type="InterPro" id="IPR050763">
    <property type="entry name" value="ABC_transporter_ATP-binding"/>
</dbReference>
<evidence type="ECO:0000256" key="2">
    <source>
        <dbReference type="ARBA" id="ARBA00022448"/>
    </source>
</evidence>
<evidence type="ECO:0000259" key="6">
    <source>
        <dbReference type="PROSITE" id="PS50893"/>
    </source>
</evidence>
<evidence type="ECO:0000313" key="8">
    <source>
        <dbReference type="Proteomes" id="UP000183015"/>
    </source>
</evidence>
<dbReference type="InterPro" id="IPR027417">
    <property type="entry name" value="P-loop_NTPase"/>
</dbReference>
<dbReference type="RefSeq" id="WP_161791361.1">
    <property type="nucleotide sequence ID" value="NZ_BBPN01000063.1"/>
</dbReference>
<dbReference type="Gene3D" id="3.40.50.300">
    <property type="entry name" value="P-loop containing nucleotide triphosphate hydrolases"/>
    <property type="match status" value="1"/>
</dbReference>
<dbReference type="GO" id="GO:0005886">
    <property type="term" value="C:plasma membrane"/>
    <property type="evidence" value="ECO:0007669"/>
    <property type="project" value="UniProtKB-SubCell"/>
</dbReference>
<dbReference type="AlphaFoldDB" id="A0A1H7QGQ6"/>
<dbReference type="InterPro" id="IPR003593">
    <property type="entry name" value="AAA+_ATPase"/>
</dbReference>
<evidence type="ECO:0000256" key="3">
    <source>
        <dbReference type="ARBA" id="ARBA00022741"/>
    </source>
</evidence>
<dbReference type="GO" id="GO:0005524">
    <property type="term" value="F:ATP binding"/>
    <property type="evidence" value="ECO:0007669"/>
    <property type="project" value="UniProtKB-KW"/>
</dbReference>
<dbReference type="Pfam" id="PF00005">
    <property type="entry name" value="ABC_tran"/>
    <property type="match status" value="1"/>
</dbReference>
<dbReference type="GO" id="GO:0046677">
    <property type="term" value="P:response to antibiotic"/>
    <property type="evidence" value="ECO:0007669"/>
    <property type="project" value="UniProtKB-KW"/>
</dbReference>
<comment type="subcellular location">
    <subcellularLocation>
        <location evidence="1">Cell membrane</location>
        <topology evidence="1">Peripheral membrane protein</topology>
    </subcellularLocation>
</comment>
<keyword evidence="8" id="KW-1185">Reference proteome</keyword>
<dbReference type="CDD" id="cd03230">
    <property type="entry name" value="ABC_DR_subfamily_A"/>
    <property type="match status" value="1"/>
</dbReference>
<organism evidence="7 8">
    <name type="scientific">Streptacidiphilus jiangxiensis</name>
    <dbReference type="NCBI Taxonomy" id="235985"/>
    <lineage>
        <taxon>Bacteria</taxon>
        <taxon>Bacillati</taxon>
        <taxon>Actinomycetota</taxon>
        <taxon>Actinomycetes</taxon>
        <taxon>Kitasatosporales</taxon>
        <taxon>Streptomycetaceae</taxon>
        <taxon>Streptacidiphilus</taxon>
    </lineage>
</organism>
<dbReference type="PANTHER" id="PTHR42711:SF18">
    <property type="entry name" value="ABC TRANSPORTER, ATP-BINDING PROTEIN"/>
    <property type="match status" value="1"/>
</dbReference>
<dbReference type="STRING" id="235985.SAMN05414137_1096"/>
<evidence type="ECO:0000256" key="5">
    <source>
        <dbReference type="ARBA" id="ARBA00023251"/>
    </source>
</evidence>
<evidence type="ECO:0000313" key="7">
    <source>
        <dbReference type="EMBL" id="SEL46979.1"/>
    </source>
</evidence>
<gene>
    <name evidence="7" type="ORF">SAMN05414137_1096</name>
</gene>
<dbReference type="PROSITE" id="PS50893">
    <property type="entry name" value="ABC_TRANSPORTER_2"/>
    <property type="match status" value="1"/>
</dbReference>
<dbReference type="SUPFAM" id="SSF52540">
    <property type="entry name" value="P-loop containing nucleoside triphosphate hydrolases"/>
    <property type="match status" value="1"/>
</dbReference>
<sequence>MTVESDSAATRTRAVPTGPAIVVDGLTKRFGQRTAFADVTFSVDYGEVFGFLGPNGAGKTTTVRTLGTLLAPSAGTATVAGLPLTEANGVAIRSRIAVMPEQPGLYLRLSVAENLDFFAGLYELDDRRGRIERALRAVNLLDRADDPCRSLSKGLRQRVGLARALLSDPQILFLDEPTSGLDPLAARDVHDLVDGLRRRGVTIFLTTHRLAEAEALCDRVGIMNTTLRTIGRPDELRERLFAKTLQVATAAPLADPDRVLVGLPGVEGWHASEQGYVLAVTDPDLAAPAVARAVIGAGADLLALTPSRHSLEDVYLQLIDEDVEAQAR</sequence>
<protein>
    <submittedName>
        <fullName evidence="7">ABC-2 type transport system ATP-binding protein</fullName>
    </submittedName>
</protein>
<dbReference type="SMART" id="SM00382">
    <property type="entry name" value="AAA"/>
    <property type="match status" value="1"/>
</dbReference>
<name>A0A1H7QGQ6_STRJI</name>
<dbReference type="InterPro" id="IPR003439">
    <property type="entry name" value="ABC_transporter-like_ATP-bd"/>
</dbReference>
<keyword evidence="3" id="KW-0547">Nucleotide-binding</keyword>
<dbReference type="PANTHER" id="PTHR42711">
    <property type="entry name" value="ABC TRANSPORTER ATP-BINDING PROTEIN"/>
    <property type="match status" value="1"/>
</dbReference>
<evidence type="ECO:0000256" key="4">
    <source>
        <dbReference type="ARBA" id="ARBA00022840"/>
    </source>
</evidence>
<evidence type="ECO:0000256" key="1">
    <source>
        <dbReference type="ARBA" id="ARBA00004202"/>
    </source>
</evidence>
<proteinExistence type="predicted"/>
<keyword evidence="2" id="KW-0813">Transport</keyword>
<dbReference type="eggNOG" id="COG1131">
    <property type="taxonomic scope" value="Bacteria"/>
</dbReference>
<dbReference type="GO" id="GO:0016887">
    <property type="term" value="F:ATP hydrolysis activity"/>
    <property type="evidence" value="ECO:0007669"/>
    <property type="project" value="InterPro"/>
</dbReference>
<keyword evidence="5" id="KW-0046">Antibiotic resistance</keyword>
<feature type="domain" description="ABC transporter" evidence="6">
    <location>
        <begin position="21"/>
        <end position="249"/>
    </location>
</feature>
<accession>A0A1H7QGQ6</accession>